<comment type="subcellular location">
    <subcellularLocation>
        <location evidence="1">Nucleus</location>
    </subcellularLocation>
</comment>
<feature type="domain" description="WRKY" evidence="8">
    <location>
        <begin position="154"/>
        <end position="217"/>
    </location>
</feature>
<evidence type="ECO:0000313" key="9">
    <source>
        <dbReference type="Proteomes" id="UP000515123"/>
    </source>
</evidence>
<dbReference type="InterPro" id="IPR044810">
    <property type="entry name" value="WRKY_plant"/>
</dbReference>
<evidence type="ECO:0000256" key="2">
    <source>
        <dbReference type="ARBA" id="ARBA00008189"/>
    </source>
</evidence>
<feature type="region of interest" description="Disordered" evidence="7">
    <location>
        <begin position="213"/>
        <end position="232"/>
    </location>
</feature>
<evidence type="ECO:0000259" key="8">
    <source>
        <dbReference type="PROSITE" id="PS50811"/>
    </source>
</evidence>
<keyword evidence="4" id="KW-0238">DNA-binding</keyword>
<evidence type="ECO:0000313" key="10">
    <source>
        <dbReference type="RefSeq" id="XP_020110063.1"/>
    </source>
</evidence>
<organism evidence="9 10">
    <name type="scientific">Ananas comosus</name>
    <name type="common">Pineapple</name>
    <name type="synonym">Ananas ananas</name>
    <dbReference type="NCBI Taxonomy" id="4615"/>
    <lineage>
        <taxon>Eukaryota</taxon>
        <taxon>Viridiplantae</taxon>
        <taxon>Streptophyta</taxon>
        <taxon>Embryophyta</taxon>
        <taxon>Tracheophyta</taxon>
        <taxon>Spermatophyta</taxon>
        <taxon>Magnoliopsida</taxon>
        <taxon>Liliopsida</taxon>
        <taxon>Poales</taxon>
        <taxon>Bromeliaceae</taxon>
        <taxon>Bromelioideae</taxon>
        <taxon>Ananas</taxon>
    </lineage>
</organism>
<keyword evidence="5" id="KW-0804">Transcription</keyword>
<dbReference type="PANTHER" id="PTHR31429">
    <property type="entry name" value="WRKY TRANSCRIPTION FACTOR 36-RELATED"/>
    <property type="match status" value="1"/>
</dbReference>
<reference evidence="10" key="2">
    <citation type="submission" date="2025-08" db="UniProtKB">
        <authorList>
            <consortium name="RefSeq"/>
        </authorList>
    </citation>
    <scope>IDENTIFICATION</scope>
    <source>
        <tissue evidence="10">Leaf</tissue>
    </source>
</reference>
<accession>A0A6P5GW59</accession>
<dbReference type="GO" id="GO:0005634">
    <property type="term" value="C:nucleus"/>
    <property type="evidence" value="ECO:0007669"/>
    <property type="project" value="UniProtKB-SubCell"/>
</dbReference>
<dbReference type="Gene3D" id="2.20.25.80">
    <property type="entry name" value="WRKY domain"/>
    <property type="match status" value="1"/>
</dbReference>
<dbReference type="OrthoDB" id="1879341at2759"/>
<dbReference type="AlphaFoldDB" id="A0A6P5GW59"/>
<evidence type="ECO:0000256" key="7">
    <source>
        <dbReference type="SAM" id="MobiDB-lite"/>
    </source>
</evidence>
<keyword evidence="6" id="KW-0539">Nucleus</keyword>
<evidence type="ECO:0000256" key="6">
    <source>
        <dbReference type="ARBA" id="ARBA00023242"/>
    </source>
</evidence>
<sequence length="311" mass="34592">MESAWFDDPSLSLDLTVGPLPSPDRATKEMESDRLRVRGDSATKEEAENLEDRLNKMNEENKRLTKMLDAMYASYTDLHSRFFSLASLSPSPREASPGRKRKIDGLNVIVVDDKPNGRASELIESSPSDDSCKRWREEPKSKVTKVYVRTDPADSSLMVKDGYQWRKYGQKVTRDNPSPRAYFRCSFAPTCPVKKKVQRSAEDKSILVATYEGEHNHGHRSPGEAANGSGKNGAPYPCSVAISPSGPMITLDLTRQGPWPDVARACREMESPDFRRTLVDQMASSLVKDANFTAALATAISGRIFQHSTTD</sequence>
<dbReference type="GO" id="GO:0051707">
    <property type="term" value="P:response to other organism"/>
    <property type="evidence" value="ECO:0007669"/>
    <property type="project" value="UniProtKB-ARBA"/>
</dbReference>
<dbReference type="SMART" id="SM00774">
    <property type="entry name" value="WRKY"/>
    <property type="match status" value="1"/>
</dbReference>
<protein>
    <submittedName>
        <fullName evidence="10">WRKY transcription factor WRKY76-like</fullName>
    </submittedName>
</protein>
<dbReference type="GO" id="GO:0003700">
    <property type="term" value="F:DNA-binding transcription factor activity"/>
    <property type="evidence" value="ECO:0007669"/>
    <property type="project" value="InterPro"/>
</dbReference>
<dbReference type="PROSITE" id="PS50811">
    <property type="entry name" value="WRKY"/>
    <property type="match status" value="1"/>
</dbReference>
<proteinExistence type="inferred from homology"/>
<keyword evidence="9" id="KW-1185">Reference proteome</keyword>
<dbReference type="Proteomes" id="UP000515123">
    <property type="component" value="Linkage group 2"/>
</dbReference>
<evidence type="ECO:0000256" key="4">
    <source>
        <dbReference type="ARBA" id="ARBA00023125"/>
    </source>
</evidence>
<evidence type="ECO:0000256" key="3">
    <source>
        <dbReference type="ARBA" id="ARBA00023015"/>
    </source>
</evidence>
<dbReference type="GeneID" id="109725322"/>
<name>A0A6P5GW59_ANACO</name>
<gene>
    <name evidence="10" type="primary">LOC109725322</name>
</gene>
<dbReference type="GO" id="GO:0043565">
    <property type="term" value="F:sequence-specific DNA binding"/>
    <property type="evidence" value="ECO:0007669"/>
    <property type="project" value="InterPro"/>
</dbReference>
<dbReference type="FunFam" id="2.20.25.80:FF:000008">
    <property type="entry name" value="WRKY transcription factor 40"/>
    <property type="match status" value="1"/>
</dbReference>
<feature type="compositionally biased region" description="Basic and acidic residues" evidence="7">
    <location>
        <begin position="25"/>
        <end position="57"/>
    </location>
</feature>
<dbReference type="PANTHER" id="PTHR31429:SF3">
    <property type="entry name" value="WRKY TRANSCRIPTION FACTOR 40-RELATED"/>
    <property type="match status" value="1"/>
</dbReference>
<evidence type="ECO:0000256" key="1">
    <source>
        <dbReference type="ARBA" id="ARBA00004123"/>
    </source>
</evidence>
<keyword evidence="3" id="KW-0805">Transcription regulation</keyword>
<dbReference type="SUPFAM" id="SSF118290">
    <property type="entry name" value="WRKY DNA-binding domain"/>
    <property type="match status" value="1"/>
</dbReference>
<dbReference type="Pfam" id="PF03106">
    <property type="entry name" value="WRKY"/>
    <property type="match status" value="1"/>
</dbReference>
<dbReference type="InterPro" id="IPR003657">
    <property type="entry name" value="WRKY_dom"/>
</dbReference>
<comment type="similarity">
    <text evidence="2">Belongs to the WRKY group II-a family.</text>
</comment>
<evidence type="ECO:0000256" key="5">
    <source>
        <dbReference type="ARBA" id="ARBA00023163"/>
    </source>
</evidence>
<reference evidence="9" key="1">
    <citation type="journal article" date="2015" name="Nat. Genet.">
        <title>The pineapple genome and the evolution of CAM photosynthesis.</title>
        <authorList>
            <person name="Ming R."/>
            <person name="VanBuren R."/>
            <person name="Wai C.M."/>
            <person name="Tang H."/>
            <person name="Schatz M.C."/>
            <person name="Bowers J.E."/>
            <person name="Lyons E."/>
            <person name="Wang M.L."/>
            <person name="Chen J."/>
            <person name="Biggers E."/>
            <person name="Zhang J."/>
            <person name="Huang L."/>
            <person name="Zhang L."/>
            <person name="Miao W."/>
            <person name="Zhang J."/>
            <person name="Ye Z."/>
            <person name="Miao C."/>
            <person name="Lin Z."/>
            <person name="Wang H."/>
            <person name="Zhou H."/>
            <person name="Yim W.C."/>
            <person name="Priest H.D."/>
            <person name="Zheng C."/>
            <person name="Woodhouse M."/>
            <person name="Edger P.P."/>
            <person name="Guyot R."/>
            <person name="Guo H.B."/>
            <person name="Guo H."/>
            <person name="Zheng G."/>
            <person name="Singh R."/>
            <person name="Sharma A."/>
            <person name="Min X."/>
            <person name="Zheng Y."/>
            <person name="Lee H."/>
            <person name="Gurtowski J."/>
            <person name="Sedlazeck F.J."/>
            <person name="Harkess A."/>
            <person name="McKain M.R."/>
            <person name="Liao Z."/>
            <person name="Fang J."/>
            <person name="Liu J."/>
            <person name="Zhang X."/>
            <person name="Zhang Q."/>
            <person name="Hu W."/>
            <person name="Qin Y."/>
            <person name="Wang K."/>
            <person name="Chen L.Y."/>
            <person name="Shirley N."/>
            <person name="Lin Y.R."/>
            <person name="Liu L.Y."/>
            <person name="Hernandez A.G."/>
            <person name="Wright C.L."/>
            <person name="Bulone V."/>
            <person name="Tuskan G.A."/>
            <person name="Heath K."/>
            <person name="Zee F."/>
            <person name="Moore P.H."/>
            <person name="Sunkar R."/>
            <person name="Leebens-Mack J.H."/>
            <person name="Mockler T."/>
            <person name="Bennetzen J.L."/>
            <person name="Freeling M."/>
            <person name="Sankoff D."/>
            <person name="Paterson A.H."/>
            <person name="Zhu X."/>
            <person name="Yang X."/>
            <person name="Smith J.A."/>
            <person name="Cushman J.C."/>
            <person name="Paull R.E."/>
            <person name="Yu Q."/>
        </authorList>
    </citation>
    <scope>NUCLEOTIDE SEQUENCE [LARGE SCALE GENOMIC DNA]</scope>
    <source>
        <strain evidence="9">cv. F153</strain>
    </source>
</reference>
<feature type="region of interest" description="Disordered" evidence="7">
    <location>
        <begin position="1"/>
        <end position="57"/>
    </location>
</feature>
<dbReference type="InterPro" id="IPR036576">
    <property type="entry name" value="WRKY_dom_sf"/>
</dbReference>
<dbReference type="RefSeq" id="XP_020110063.1">
    <property type="nucleotide sequence ID" value="XM_020254474.1"/>
</dbReference>